<sequence>MTIDSPLPIVASPHIPPPPTPSSPSTASVPPTSILPILCTYSRKPRTAEQVPSVDVPPVPVPASTLDSYDDLHVPLARLKVQMEKLARLQYLKFKNPKDCALLYLALNRIQVLAGLFKISKDEKDKVLFKFLSRNFQVCPSRKPTALSPIAEAFRDSAPTDSSGSTPHAAAAIARQITPSSSLEDFPPLPSRTRSQLRSRNILVSEGNLLPTSNILDPVFPASAGQSPSVPNHCRPPSTDQTRSRPVQLLRFAIRYNTFAQRKLGTRKPKRIFLRLPPRPLRTARLRPDKLRPAYFSQSGYAPVALRQS</sequence>
<feature type="domain" description="RAVE complex protein Rav1 C-terminal" evidence="2">
    <location>
        <begin position="78"/>
        <end position="137"/>
    </location>
</feature>
<keyword evidence="4" id="KW-1185">Reference proteome</keyword>
<feature type="region of interest" description="Disordered" evidence="1">
    <location>
        <begin position="224"/>
        <end position="244"/>
    </location>
</feature>
<dbReference type="PANTHER" id="PTHR13950">
    <property type="entry name" value="RABCONNECTIN-RELATED"/>
    <property type="match status" value="1"/>
</dbReference>
<reference evidence="3 4" key="1">
    <citation type="journal article" date="2022" name="Nat. Plants">
        <title>Genomes of leafy and leafless Platanthera orchids illuminate the evolution of mycoheterotrophy.</title>
        <authorList>
            <person name="Li M.H."/>
            <person name="Liu K.W."/>
            <person name="Li Z."/>
            <person name="Lu H.C."/>
            <person name="Ye Q.L."/>
            <person name="Zhang D."/>
            <person name="Wang J.Y."/>
            <person name="Li Y.F."/>
            <person name="Zhong Z.M."/>
            <person name="Liu X."/>
            <person name="Yu X."/>
            <person name="Liu D.K."/>
            <person name="Tu X.D."/>
            <person name="Liu B."/>
            <person name="Hao Y."/>
            <person name="Liao X.Y."/>
            <person name="Jiang Y.T."/>
            <person name="Sun W.H."/>
            <person name="Chen J."/>
            <person name="Chen Y.Q."/>
            <person name="Ai Y."/>
            <person name="Zhai J.W."/>
            <person name="Wu S.S."/>
            <person name="Zhou Z."/>
            <person name="Hsiao Y.Y."/>
            <person name="Wu W.L."/>
            <person name="Chen Y.Y."/>
            <person name="Lin Y.F."/>
            <person name="Hsu J.L."/>
            <person name="Li C.Y."/>
            <person name="Wang Z.W."/>
            <person name="Zhao X."/>
            <person name="Zhong W.Y."/>
            <person name="Ma X.K."/>
            <person name="Ma L."/>
            <person name="Huang J."/>
            <person name="Chen G.Z."/>
            <person name="Huang M.Z."/>
            <person name="Huang L."/>
            <person name="Peng D.H."/>
            <person name="Luo Y.B."/>
            <person name="Zou S.Q."/>
            <person name="Chen S.P."/>
            <person name="Lan S."/>
            <person name="Tsai W.C."/>
            <person name="Van de Peer Y."/>
            <person name="Liu Z.J."/>
        </authorList>
    </citation>
    <scope>NUCLEOTIDE SEQUENCE [LARGE SCALE GENOMIC DNA]</scope>
    <source>
        <strain evidence="3">Lor287</strain>
    </source>
</reference>
<feature type="region of interest" description="Disordered" evidence="1">
    <location>
        <begin position="1"/>
        <end position="31"/>
    </location>
</feature>
<dbReference type="InterPro" id="IPR052208">
    <property type="entry name" value="DmX-like/RAVE_component"/>
</dbReference>
<gene>
    <name evidence="3" type="ORF">KSP39_PZI017181</name>
</gene>
<evidence type="ECO:0000256" key="1">
    <source>
        <dbReference type="SAM" id="MobiDB-lite"/>
    </source>
</evidence>
<dbReference type="EMBL" id="JBBWWQ010000015">
    <property type="protein sequence ID" value="KAK8928381.1"/>
    <property type="molecule type" value="Genomic_DNA"/>
</dbReference>
<evidence type="ECO:0000313" key="3">
    <source>
        <dbReference type="EMBL" id="KAK8928381.1"/>
    </source>
</evidence>
<dbReference type="GO" id="GO:0043291">
    <property type="term" value="C:RAVE complex"/>
    <property type="evidence" value="ECO:0007669"/>
    <property type="project" value="TreeGrafter"/>
</dbReference>
<name>A0AAP0B4Q6_9ASPA</name>
<dbReference type="InterPro" id="IPR022033">
    <property type="entry name" value="Rav1p_C"/>
</dbReference>
<organism evidence="3 4">
    <name type="scientific">Platanthera zijinensis</name>
    <dbReference type="NCBI Taxonomy" id="2320716"/>
    <lineage>
        <taxon>Eukaryota</taxon>
        <taxon>Viridiplantae</taxon>
        <taxon>Streptophyta</taxon>
        <taxon>Embryophyta</taxon>
        <taxon>Tracheophyta</taxon>
        <taxon>Spermatophyta</taxon>
        <taxon>Magnoliopsida</taxon>
        <taxon>Liliopsida</taxon>
        <taxon>Asparagales</taxon>
        <taxon>Orchidaceae</taxon>
        <taxon>Orchidoideae</taxon>
        <taxon>Orchideae</taxon>
        <taxon>Orchidinae</taxon>
        <taxon>Platanthera</taxon>
    </lineage>
</organism>
<dbReference type="GO" id="GO:0007035">
    <property type="term" value="P:vacuolar acidification"/>
    <property type="evidence" value="ECO:0007669"/>
    <property type="project" value="TreeGrafter"/>
</dbReference>
<dbReference type="AlphaFoldDB" id="A0AAP0B4Q6"/>
<dbReference type="PANTHER" id="PTHR13950:SF9">
    <property type="entry name" value="RABCONNECTIN-3A"/>
    <property type="match status" value="1"/>
</dbReference>
<protein>
    <recommendedName>
        <fullName evidence="2">RAVE complex protein Rav1 C-terminal domain-containing protein</fullName>
    </recommendedName>
</protein>
<evidence type="ECO:0000313" key="4">
    <source>
        <dbReference type="Proteomes" id="UP001418222"/>
    </source>
</evidence>
<dbReference type="Pfam" id="PF12234">
    <property type="entry name" value="Rav1p_C"/>
    <property type="match status" value="1"/>
</dbReference>
<accession>A0AAP0B4Q6</accession>
<proteinExistence type="predicted"/>
<evidence type="ECO:0000259" key="2">
    <source>
        <dbReference type="Pfam" id="PF12234"/>
    </source>
</evidence>
<comment type="caution">
    <text evidence="3">The sequence shown here is derived from an EMBL/GenBank/DDBJ whole genome shotgun (WGS) entry which is preliminary data.</text>
</comment>
<dbReference type="Proteomes" id="UP001418222">
    <property type="component" value="Unassembled WGS sequence"/>
</dbReference>